<dbReference type="CDD" id="cd00165">
    <property type="entry name" value="S4"/>
    <property type="match status" value="1"/>
</dbReference>
<comment type="similarity">
    <text evidence="1 4">Belongs to the pseudouridine synthase RsuA family.</text>
</comment>
<dbReference type="SUPFAM" id="SSF55174">
    <property type="entry name" value="Alpha-L RNA-binding motif"/>
    <property type="match status" value="1"/>
</dbReference>
<reference evidence="6 7" key="1">
    <citation type="journal article" date="2016" name="Nat. Commun.">
        <title>Thousands of microbial genomes shed light on interconnected biogeochemical processes in an aquifer system.</title>
        <authorList>
            <person name="Anantharaman K."/>
            <person name="Brown C.T."/>
            <person name="Hug L.A."/>
            <person name="Sharon I."/>
            <person name="Castelle C.J."/>
            <person name="Probst A.J."/>
            <person name="Thomas B.C."/>
            <person name="Singh A."/>
            <person name="Wilkins M.J."/>
            <person name="Karaoz U."/>
            <person name="Brodie E.L."/>
            <person name="Williams K.H."/>
            <person name="Hubbard S.S."/>
            <person name="Banfield J.F."/>
        </authorList>
    </citation>
    <scope>NUCLEOTIDE SEQUENCE [LARGE SCALE GENOMIC DNA]</scope>
</reference>
<dbReference type="Gene3D" id="3.10.290.10">
    <property type="entry name" value="RNA-binding S4 domain"/>
    <property type="match status" value="1"/>
</dbReference>
<dbReference type="Pfam" id="PF01479">
    <property type="entry name" value="S4"/>
    <property type="match status" value="1"/>
</dbReference>
<dbReference type="InterPro" id="IPR020094">
    <property type="entry name" value="TruA/RsuA/RluB/E/F_N"/>
</dbReference>
<dbReference type="GO" id="GO:0003723">
    <property type="term" value="F:RNA binding"/>
    <property type="evidence" value="ECO:0007669"/>
    <property type="project" value="UniProtKB-KW"/>
</dbReference>
<dbReference type="InterPro" id="IPR050343">
    <property type="entry name" value="RsuA_PseudoU_synthase"/>
</dbReference>
<dbReference type="EC" id="5.4.99.-" evidence="4"/>
<protein>
    <recommendedName>
        <fullName evidence="4">Pseudouridine synthase</fullName>
        <ecNumber evidence="4">5.4.99.-</ecNumber>
    </recommendedName>
</protein>
<dbReference type="GO" id="GO:0000455">
    <property type="term" value="P:enzyme-directed rRNA pseudouridine synthesis"/>
    <property type="evidence" value="ECO:0007669"/>
    <property type="project" value="UniProtKB-ARBA"/>
</dbReference>
<gene>
    <name evidence="6" type="ORF">A3B23_01185</name>
</gene>
<dbReference type="InterPro" id="IPR036986">
    <property type="entry name" value="S4_RNA-bd_sf"/>
</dbReference>
<name>A0A1G1Z4N5_9BACT</name>
<dbReference type="SMART" id="SM00363">
    <property type="entry name" value="S4"/>
    <property type="match status" value="1"/>
</dbReference>
<dbReference type="STRING" id="1797690.A3B23_01185"/>
<evidence type="ECO:0000256" key="2">
    <source>
        <dbReference type="ARBA" id="ARBA00023235"/>
    </source>
</evidence>
<dbReference type="InterPro" id="IPR000748">
    <property type="entry name" value="PsdUridine_synth_RsuA/RluB/E/F"/>
</dbReference>
<dbReference type="FunFam" id="3.10.290.10:FF:000003">
    <property type="entry name" value="Pseudouridine synthase"/>
    <property type="match status" value="1"/>
</dbReference>
<dbReference type="Proteomes" id="UP000178744">
    <property type="component" value="Unassembled WGS sequence"/>
</dbReference>
<dbReference type="SUPFAM" id="SSF55120">
    <property type="entry name" value="Pseudouridine synthase"/>
    <property type="match status" value="1"/>
</dbReference>
<dbReference type="NCBIfam" id="TIGR00093">
    <property type="entry name" value="pseudouridine synthase"/>
    <property type="match status" value="1"/>
</dbReference>
<dbReference type="Gene3D" id="3.30.70.1560">
    <property type="entry name" value="Alpha-L RNA-binding motif"/>
    <property type="match status" value="1"/>
</dbReference>
<accession>A0A1G1Z4N5</accession>
<dbReference type="EMBL" id="MHIY01000023">
    <property type="protein sequence ID" value="OGY59582.1"/>
    <property type="molecule type" value="Genomic_DNA"/>
</dbReference>
<proteinExistence type="inferred from homology"/>
<evidence type="ECO:0000313" key="7">
    <source>
        <dbReference type="Proteomes" id="UP000178744"/>
    </source>
</evidence>
<dbReference type="Pfam" id="PF00849">
    <property type="entry name" value="PseudoU_synth_2"/>
    <property type="match status" value="1"/>
</dbReference>
<dbReference type="InterPro" id="IPR020103">
    <property type="entry name" value="PsdUridine_synth_cat_dom_sf"/>
</dbReference>
<comment type="caution">
    <text evidence="6">The sequence shown here is derived from an EMBL/GenBank/DDBJ whole genome shotgun (WGS) entry which is preliminary data.</text>
</comment>
<dbReference type="InterPro" id="IPR018496">
    <property type="entry name" value="PsdUridine_synth_RsuA/RluB_CS"/>
</dbReference>
<organism evidence="6 7">
    <name type="scientific">Candidatus Colwellbacteria bacterium RIFCSPLOWO2_01_FULL_48_10</name>
    <dbReference type="NCBI Taxonomy" id="1797690"/>
    <lineage>
        <taxon>Bacteria</taxon>
        <taxon>Candidatus Colwelliibacteriota</taxon>
    </lineage>
</organism>
<dbReference type="PANTHER" id="PTHR47683:SF2">
    <property type="entry name" value="RNA-BINDING S4 DOMAIN-CONTAINING PROTEIN"/>
    <property type="match status" value="1"/>
</dbReference>
<dbReference type="Gene3D" id="3.30.70.580">
    <property type="entry name" value="Pseudouridine synthase I, catalytic domain, N-terminal subdomain"/>
    <property type="match status" value="1"/>
</dbReference>
<evidence type="ECO:0000256" key="3">
    <source>
        <dbReference type="PROSITE-ProRule" id="PRU00182"/>
    </source>
</evidence>
<dbReference type="AlphaFoldDB" id="A0A1G1Z4N5"/>
<evidence type="ECO:0000256" key="1">
    <source>
        <dbReference type="ARBA" id="ARBA00008348"/>
    </source>
</evidence>
<dbReference type="InterPro" id="IPR042092">
    <property type="entry name" value="PsdUridine_s_RsuA/RluB/E/F_cat"/>
</dbReference>
<dbReference type="GO" id="GO:0120159">
    <property type="term" value="F:rRNA pseudouridine synthase activity"/>
    <property type="evidence" value="ECO:0007669"/>
    <property type="project" value="UniProtKB-ARBA"/>
</dbReference>
<dbReference type="PANTHER" id="PTHR47683">
    <property type="entry name" value="PSEUDOURIDINE SYNTHASE FAMILY PROTEIN-RELATED"/>
    <property type="match status" value="1"/>
</dbReference>
<keyword evidence="3" id="KW-0694">RNA-binding</keyword>
<evidence type="ECO:0000256" key="4">
    <source>
        <dbReference type="RuleBase" id="RU003887"/>
    </source>
</evidence>
<dbReference type="InterPro" id="IPR006145">
    <property type="entry name" value="PsdUridine_synth_RsuA/RluA"/>
</dbReference>
<evidence type="ECO:0000313" key="6">
    <source>
        <dbReference type="EMBL" id="OGY59582.1"/>
    </source>
</evidence>
<sequence>MRINKYLASQGYCSRREADKLIQSGRVRINGRTALLGDKVGASDKVELRGAGSLAKKLIYVAYNKPIGIVTHSATDEEEEIIDNLELEEKVYPIGRLDKASHGLIILTNDGRVTERLLSPERLHEKEYVVKTSKPLKDSFLRKMGAGVRIEDYVTKPAKVRQLGQNVFAITITEGKKHQIRRMCAALGLDVIDLQRVRIMNVKLSGLKPGRHRILKGDELAGFLEALRLPAVDKK</sequence>
<dbReference type="PROSITE" id="PS01149">
    <property type="entry name" value="PSI_RSU"/>
    <property type="match status" value="1"/>
</dbReference>
<feature type="domain" description="RNA-binding S4" evidence="5">
    <location>
        <begin position="1"/>
        <end position="64"/>
    </location>
</feature>
<dbReference type="PROSITE" id="PS50889">
    <property type="entry name" value="S4"/>
    <property type="match status" value="1"/>
</dbReference>
<keyword evidence="2 4" id="KW-0413">Isomerase</keyword>
<dbReference type="InterPro" id="IPR002942">
    <property type="entry name" value="S4_RNA-bd"/>
</dbReference>
<evidence type="ECO:0000259" key="5">
    <source>
        <dbReference type="SMART" id="SM00363"/>
    </source>
</evidence>